<organism evidence="1 2">
    <name type="scientific">Paenibacillus mucilaginosus (strain KNP414)</name>
    <dbReference type="NCBI Taxonomy" id="1036673"/>
    <lineage>
        <taxon>Bacteria</taxon>
        <taxon>Bacillati</taxon>
        <taxon>Bacillota</taxon>
        <taxon>Bacilli</taxon>
        <taxon>Bacillales</taxon>
        <taxon>Paenibacillaceae</taxon>
        <taxon>Paenibacillus</taxon>
    </lineage>
</organism>
<accession>F8FFG2</accession>
<gene>
    <name evidence="1" type="ordered locus">KNP414_03646</name>
</gene>
<name>F8FFG2_PAEMK</name>
<reference evidence="2" key="1">
    <citation type="submission" date="2011-06" db="EMBL/GenBank/DDBJ databases">
        <title>Complete genome sequence of Paenibacillus mucilaginosus KNP414.</title>
        <authorList>
            <person name="Wang J."/>
            <person name="Hu S."/>
            <person name="Hu X."/>
            <person name="Zhang B."/>
            <person name="Dong D."/>
            <person name="Zhang S."/>
            <person name="Zhao K."/>
            <person name="Wu D."/>
        </authorList>
    </citation>
    <scope>NUCLEOTIDE SEQUENCE [LARGE SCALE GENOMIC DNA]</scope>
    <source>
        <strain evidence="2">KNP414</strain>
    </source>
</reference>
<evidence type="ECO:0000313" key="2">
    <source>
        <dbReference type="Proteomes" id="UP000006620"/>
    </source>
</evidence>
<dbReference type="HOGENOM" id="CLU_2701276_0_0_9"/>
<dbReference type="EMBL" id="CP002869">
    <property type="protein sequence ID" value="AEI42190.1"/>
    <property type="molecule type" value="Genomic_DNA"/>
</dbReference>
<dbReference type="AlphaFoldDB" id="F8FFG2"/>
<proteinExistence type="predicted"/>
<protein>
    <submittedName>
        <fullName evidence="1">Uncharacterized protein</fullName>
    </submittedName>
</protein>
<reference evidence="1 2" key="2">
    <citation type="journal article" date="2013" name="Genome Announc.">
        <title>Genome Sequence of Growth-Improving Paenibacillus mucilaginosus Strain KNP414.</title>
        <authorList>
            <person name="Lu J.J."/>
            <person name="Wang J.F."/>
            <person name="Hu X.F."/>
        </authorList>
    </citation>
    <scope>NUCLEOTIDE SEQUENCE [LARGE SCALE GENOMIC DNA]</scope>
    <source>
        <strain evidence="1 2">KNP414</strain>
    </source>
</reference>
<dbReference type="Proteomes" id="UP000006620">
    <property type="component" value="Chromosome"/>
</dbReference>
<evidence type="ECO:0000313" key="1">
    <source>
        <dbReference type="EMBL" id="AEI42190.1"/>
    </source>
</evidence>
<sequence length="73" mass="8207">MYANLQAPVTGSEPERPTLITAALETMAWAPAPLRTFNRQLKDPFRQMPPAGSHHPPALWRTPFRLLVPVIAY</sequence>
<dbReference type="KEGG" id="pms:KNP414_03646"/>